<dbReference type="EMBL" id="LQPZ01000028">
    <property type="protein sequence ID" value="ORX03429.1"/>
    <property type="molecule type" value="Genomic_DNA"/>
</dbReference>
<name>A0A1X2EIY4_9MYCO</name>
<evidence type="ECO:0000259" key="3">
    <source>
        <dbReference type="Pfam" id="PF26525"/>
    </source>
</evidence>
<proteinExistence type="predicted"/>
<dbReference type="Pfam" id="PF26525">
    <property type="entry name" value="DUF8174"/>
    <property type="match status" value="1"/>
</dbReference>
<comment type="caution">
    <text evidence="4">The sequence shown here is derived from an EMBL/GenBank/DDBJ whole genome shotgun (WGS) entry which is preliminary data.</text>
</comment>
<organism evidence="4 5">
    <name type="scientific">Mycolicibacillus trivialis</name>
    <dbReference type="NCBI Taxonomy" id="1798"/>
    <lineage>
        <taxon>Bacteria</taxon>
        <taxon>Bacillati</taxon>
        <taxon>Actinomycetota</taxon>
        <taxon>Actinomycetes</taxon>
        <taxon>Mycobacteriales</taxon>
        <taxon>Mycobacteriaceae</taxon>
        <taxon>Mycolicibacillus</taxon>
    </lineage>
</organism>
<dbReference type="Proteomes" id="UP000193090">
    <property type="component" value="Unassembled WGS sequence"/>
</dbReference>
<keyword evidence="2" id="KW-0472">Membrane</keyword>
<feature type="compositionally biased region" description="Pro residues" evidence="1">
    <location>
        <begin position="36"/>
        <end position="49"/>
    </location>
</feature>
<evidence type="ECO:0000313" key="4">
    <source>
        <dbReference type="EMBL" id="ORX03429.1"/>
    </source>
</evidence>
<dbReference type="RefSeq" id="WP_085110217.1">
    <property type="nucleotide sequence ID" value="NZ_JACKSN010000074.1"/>
</dbReference>
<protein>
    <recommendedName>
        <fullName evidence="3">DUF8174 domain-containing protein</fullName>
    </recommendedName>
</protein>
<gene>
    <name evidence="4" type="ORF">AWC30_11130</name>
</gene>
<reference evidence="4 5" key="1">
    <citation type="submission" date="2016-01" db="EMBL/GenBank/DDBJ databases">
        <title>The new phylogeny of the genus Mycobacterium.</title>
        <authorList>
            <person name="Tarcisio F."/>
            <person name="Conor M."/>
            <person name="Antonella G."/>
            <person name="Elisabetta G."/>
            <person name="Giulia F.S."/>
            <person name="Sara T."/>
            <person name="Anna F."/>
            <person name="Clotilde B."/>
            <person name="Roberto B."/>
            <person name="Veronica D.S."/>
            <person name="Fabio R."/>
            <person name="Monica P."/>
            <person name="Olivier J."/>
            <person name="Enrico T."/>
            <person name="Nicola S."/>
        </authorList>
    </citation>
    <scope>NUCLEOTIDE SEQUENCE [LARGE SCALE GENOMIC DNA]</scope>
    <source>
        <strain evidence="4 5">DSM 44153</strain>
    </source>
</reference>
<evidence type="ECO:0000256" key="1">
    <source>
        <dbReference type="SAM" id="MobiDB-lite"/>
    </source>
</evidence>
<keyword evidence="2" id="KW-0812">Transmembrane</keyword>
<evidence type="ECO:0000313" key="5">
    <source>
        <dbReference type="Proteomes" id="UP000193090"/>
    </source>
</evidence>
<dbReference type="OrthoDB" id="4761684at2"/>
<feature type="domain" description="DUF8174" evidence="3">
    <location>
        <begin position="86"/>
        <end position="208"/>
    </location>
</feature>
<sequence length="213" mass="22418">MTGPYPLPPQFGTHGPPRHAAHTGPHPVGYAGPTTGPLPVPPPGYQGPPPLPYPPRRSPWPLAIAVTVTVAVIAALGAATVFAVRDTAAPLTDTAAQSAIQGYLDALADRDIDVVARNTLCGTYDAVSDRRSDEALAKLSSDAFRKQFDTAEVTSIDKIVLLSDYQAQVLFSMRVTLAVGGDPRDGVQGTAQLLMQDDQILVCSYVLRTGGAY</sequence>
<dbReference type="InterPro" id="IPR058487">
    <property type="entry name" value="DUF8174"/>
</dbReference>
<feature type="transmembrane region" description="Helical" evidence="2">
    <location>
        <begin position="60"/>
        <end position="84"/>
    </location>
</feature>
<evidence type="ECO:0000256" key="2">
    <source>
        <dbReference type="SAM" id="Phobius"/>
    </source>
</evidence>
<keyword evidence="2" id="KW-1133">Transmembrane helix</keyword>
<feature type="region of interest" description="Disordered" evidence="1">
    <location>
        <begin position="1"/>
        <end position="49"/>
    </location>
</feature>
<accession>A0A1X2EIY4</accession>
<dbReference type="AlphaFoldDB" id="A0A1X2EIY4"/>
<keyword evidence="5" id="KW-1185">Reference proteome</keyword>